<evidence type="ECO:0000313" key="1">
    <source>
        <dbReference type="EMBL" id="TBW50792.1"/>
    </source>
</evidence>
<protein>
    <submittedName>
        <fullName evidence="1">Uncharacterized protein</fullName>
    </submittedName>
</protein>
<dbReference type="RefSeq" id="WP_131483261.1">
    <property type="nucleotide sequence ID" value="NZ_SJDL01000033.1"/>
</dbReference>
<sequence length="35" mass="4266">MSLLRMAHRRQPGEYLDRQEYMTPYPEELGLRNTI</sequence>
<keyword evidence="2" id="KW-1185">Reference proteome</keyword>
<proteinExistence type="predicted"/>
<dbReference type="EMBL" id="SJDL01000033">
    <property type="protein sequence ID" value="TBW50792.1"/>
    <property type="molecule type" value="Genomic_DNA"/>
</dbReference>
<comment type="caution">
    <text evidence="1">The sequence shown here is derived from an EMBL/GenBank/DDBJ whole genome shotgun (WGS) entry which is preliminary data.</text>
</comment>
<reference evidence="1 2" key="1">
    <citation type="submission" date="2019-02" db="EMBL/GenBank/DDBJ databases">
        <title>Marinobacter halodurans sp. nov., a marine bacterium isolated from sea tidal flat.</title>
        <authorList>
            <person name="Yoo Y."/>
            <person name="Lee D.W."/>
            <person name="Kim B.S."/>
            <person name="Kim J.-J."/>
        </authorList>
    </citation>
    <scope>NUCLEOTIDE SEQUENCE [LARGE SCALE GENOMIC DNA]</scope>
    <source>
        <strain evidence="1 2">YJ-S3-2</strain>
    </source>
</reference>
<dbReference type="Proteomes" id="UP000313645">
    <property type="component" value="Unassembled WGS sequence"/>
</dbReference>
<gene>
    <name evidence="1" type="ORF">EZI54_17940</name>
</gene>
<name>A0ABY1ZGU7_9GAMM</name>
<organism evidence="1 2">
    <name type="scientific">Marinobacter halodurans</name>
    <dbReference type="NCBI Taxonomy" id="2528979"/>
    <lineage>
        <taxon>Bacteria</taxon>
        <taxon>Pseudomonadati</taxon>
        <taxon>Pseudomonadota</taxon>
        <taxon>Gammaproteobacteria</taxon>
        <taxon>Pseudomonadales</taxon>
        <taxon>Marinobacteraceae</taxon>
        <taxon>Marinobacter</taxon>
    </lineage>
</organism>
<evidence type="ECO:0000313" key="2">
    <source>
        <dbReference type="Proteomes" id="UP000313645"/>
    </source>
</evidence>
<accession>A0ABY1ZGU7</accession>